<dbReference type="GO" id="GO:0005506">
    <property type="term" value="F:iron ion binding"/>
    <property type="evidence" value="ECO:0007669"/>
    <property type="project" value="InterPro"/>
</dbReference>
<dbReference type="InterPro" id="IPR036396">
    <property type="entry name" value="Cyt_P450_sf"/>
</dbReference>
<dbReference type="GO" id="GO:0051213">
    <property type="term" value="F:dioxygenase activity"/>
    <property type="evidence" value="ECO:0007669"/>
    <property type="project" value="UniProtKB-KW"/>
</dbReference>
<dbReference type="SUPFAM" id="SSF48113">
    <property type="entry name" value="Heme-dependent peroxidases"/>
    <property type="match status" value="1"/>
</dbReference>
<gene>
    <name evidence="6" type="ORF">K402DRAFT_409649</name>
</gene>
<keyword evidence="5" id="KW-0349">Heme</keyword>
<dbReference type="Proteomes" id="UP000800041">
    <property type="component" value="Unassembled WGS sequence"/>
</dbReference>
<feature type="binding site" description="axial binding residue" evidence="5">
    <location>
        <position position="384"/>
    </location>
    <ligand>
        <name>heme b</name>
        <dbReference type="ChEBI" id="CHEBI:60344"/>
    </ligand>
    <ligandPart>
        <name>Fe</name>
        <dbReference type="ChEBI" id="CHEBI:18248"/>
    </ligandPart>
</feature>
<dbReference type="OrthoDB" id="823504at2759"/>
<dbReference type="GO" id="GO:0016705">
    <property type="term" value="F:oxidoreductase activity, acting on paired donors, with incorporation or reduction of molecular oxygen"/>
    <property type="evidence" value="ECO:0007669"/>
    <property type="project" value="InterPro"/>
</dbReference>
<evidence type="ECO:0000313" key="7">
    <source>
        <dbReference type="Proteomes" id="UP000800041"/>
    </source>
</evidence>
<dbReference type="Gene3D" id="1.10.630.10">
    <property type="entry name" value="Cytochrome P450"/>
    <property type="match status" value="1"/>
</dbReference>
<dbReference type="GO" id="GO:0004497">
    <property type="term" value="F:monooxygenase activity"/>
    <property type="evidence" value="ECO:0007669"/>
    <property type="project" value="InterPro"/>
</dbReference>
<dbReference type="CDD" id="cd09817">
    <property type="entry name" value="linoleate_diol_synthase_like"/>
    <property type="match status" value="1"/>
</dbReference>
<evidence type="ECO:0000256" key="1">
    <source>
        <dbReference type="ARBA" id="ARBA00022723"/>
    </source>
</evidence>
<keyword evidence="7" id="KW-1185">Reference proteome</keyword>
<dbReference type="GO" id="GO:0006979">
    <property type="term" value="P:response to oxidative stress"/>
    <property type="evidence" value="ECO:0007669"/>
    <property type="project" value="InterPro"/>
</dbReference>
<keyword evidence="3" id="KW-0560">Oxidoreductase</keyword>
<accession>A0A6G1HEJ4</accession>
<dbReference type="GO" id="GO:0020037">
    <property type="term" value="F:heme binding"/>
    <property type="evidence" value="ECO:0007669"/>
    <property type="project" value="InterPro"/>
</dbReference>
<dbReference type="GO" id="GO:0004601">
    <property type="term" value="F:peroxidase activity"/>
    <property type="evidence" value="ECO:0007669"/>
    <property type="project" value="InterPro"/>
</dbReference>
<dbReference type="InterPro" id="IPR034812">
    <property type="entry name" value="Ppo-like_N"/>
</dbReference>
<dbReference type="PRINTS" id="PR00457">
    <property type="entry name" value="ANPEROXIDASE"/>
</dbReference>
<sequence>MNGDGVVSNKVREAAEKLASLIDQIRKPLPTGTGDGTDLKDEPSDVVQAITSALGDVTHLDLDDYVTLSNVLKEKLNGPLQDDKDYLMEKLITVVSKLSDDSKLGKKLTGDFVSVLYNDLQHPPQSYLGSDYQYRSADGSFNSLIHPNLGKANTPYARTVPPKTMQNGALPDPSVLFDTLLVRKHNDKHPNQISSMLFYIASIIIHDLFRTDRKDFRNSTTSSYLELSPLYGSNADEQKMMRTFQDGKLKPDCFSEKRILSFPPGVGCILIMFNRFHNHVVEQLALINENDRFVRPTKTELKADKDGNFPPDWKKFDEDLFQVGRLITCGLYINIILIDYVRTILNLQRTNSNWALDPRMEIKGVERGAGNQVSAEFNLVYRWHSVLSERDAKWTKDALWDKMFPDGRDPMDVGWQEFAQAAGKLDASIDSKSTDRSKPDPFLREFEGLRRNADGRFPDEALVTMLSDSIDDCANAYGANRTPPVMRAVEILGIMQARTWNVATLNEFRIHFGLEPHKTFEDINSDKNVSEALKHLYQHPDLVELYPGLVVEDSKTPMTPGAGLTPGFTVSRAVLSDAVALVRGDRFYTIDYHPRKLTNWGYTEVDTDKTINNGCVMYKLFLRAFPNWFQPDSVWAHYPLTTHEPMKRILMDLNKAHLYSFDKPSKQVHPKMITTHAAAKSILENQNDFHVTWGRALEFLMGPDARDFMLAGDAKPNAESRKMMGKALYIDEWEKDVKEYYEKKTKELLEKKSYNLAGKNQVDIIRDVGNLAHVHFAADMFDIPLKTENDPRDLFTEHELYMIMSAVFICVFFDLDPANSFPLRVKAHDATQTLGKIMELKVKAIDSSGFVGEAVHKAKESWSPSAVKLHDYGRHMITRLLDTGMEPKKLVWGHILGTAGGMVANQGQLLGQTLDYFLTDDEGKKHWPAICALAKDPSPKAFDKLEKYFLEGSRLYGETGVFREVMTATTLQDGKKSINVVPGDRLMVNLKAASRDPLVFPDPDVVKLDRDIDSYIHLGHGPHQCLGWRMTRIALTTMLKVIAGLDGLKPVLGPQGRVAKVLKPFEDKEEDAVPDSWHYHAYLTEKGDKYFPFPCSLKVNWDGAVP</sequence>
<dbReference type="InterPro" id="IPR050783">
    <property type="entry name" value="Oxylipin_biosynth_metab"/>
</dbReference>
<dbReference type="PROSITE" id="PS50292">
    <property type="entry name" value="PEROXIDASE_3"/>
    <property type="match status" value="1"/>
</dbReference>
<protein>
    <recommendedName>
        <fullName evidence="8">Heme peroxidase</fullName>
    </recommendedName>
</protein>
<dbReference type="SUPFAM" id="SSF48264">
    <property type="entry name" value="Cytochrome P450"/>
    <property type="match status" value="1"/>
</dbReference>
<dbReference type="InterPro" id="IPR010255">
    <property type="entry name" value="Haem_peroxidase_sf"/>
</dbReference>
<keyword evidence="2" id="KW-0223">Dioxygenase</keyword>
<evidence type="ECO:0000256" key="4">
    <source>
        <dbReference type="ARBA" id="ARBA00023004"/>
    </source>
</evidence>
<dbReference type="InterPro" id="IPR019791">
    <property type="entry name" value="Haem_peroxidase_animal"/>
</dbReference>
<dbReference type="GO" id="GO:0006631">
    <property type="term" value="P:fatty acid metabolic process"/>
    <property type="evidence" value="ECO:0007669"/>
    <property type="project" value="UniProtKB-ARBA"/>
</dbReference>
<evidence type="ECO:0000256" key="5">
    <source>
        <dbReference type="PIRSR" id="PIRSR619791-2"/>
    </source>
</evidence>
<evidence type="ECO:0000313" key="6">
    <source>
        <dbReference type="EMBL" id="KAF1991439.1"/>
    </source>
</evidence>
<name>A0A6G1HEJ4_9PEZI</name>
<dbReference type="Gene3D" id="1.10.640.10">
    <property type="entry name" value="Haem peroxidase domain superfamily, animal type"/>
    <property type="match status" value="1"/>
</dbReference>
<evidence type="ECO:0000256" key="2">
    <source>
        <dbReference type="ARBA" id="ARBA00022964"/>
    </source>
</evidence>
<dbReference type="Pfam" id="PF03098">
    <property type="entry name" value="An_peroxidase"/>
    <property type="match status" value="2"/>
</dbReference>
<dbReference type="PANTHER" id="PTHR11903">
    <property type="entry name" value="PROSTAGLANDIN G/H SYNTHASE"/>
    <property type="match status" value="1"/>
</dbReference>
<dbReference type="CDD" id="cd20612">
    <property type="entry name" value="CYP_LDS-like_C"/>
    <property type="match status" value="1"/>
</dbReference>
<organism evidence="6 7">
    <name type="scientific">Aulographum hederae CBS 113979</name>
    <dbReference type="NCBI Taxonomy" id="1176131"/>
    <lineage>
        <taxon>Eukaryota</taxon>
        <taxon>Fungi</taxon>
        <taxon>Dikarya</taxon>
        <taxon>Ascomycota</taxon>
        <taxon>Pezizomycotina</taxon>
        <taxon>Dothideomycetes</taxon>
        <taxon>Pleosporomycetidae</taxon>
        <taxon>Aulographales</taxon>
        <taxon>Aulographaceae</taxon>
    </lineage>
</organism>
<evidence type="ECO:0008006" key="8">
    <source>
        <dbReference type="Google" id="ProtNLM"/>
    </source>
</evidence>
<proteinExistence type="predicted"/>
<reference evidence="6" key="1">
    <citation type="journal article" date="2020" name="Stud. Mycol.">
        <title>101 Dothideomycetes genomes: a test case for predicting lifestyles and emergence of pathogens.</title>
        <authorList>
            <person name="Haridas S."/>
            <person name="Albert R."/>
            <person name="Binder M."/>
            <person name="Bloem J."/>
            <person name="Labutti K."/>
            <person name="Salamov A."/>
            <person name="Andreopoulos B."/>
            <person name="Baker S."/>
            <person name="Barry K."/>
            <person name="Bills G."/>
            <person name="Bluhm B."/>
            <person name="Cannon C."/>
            <person name="Castanera R."/>
            <person name="Culley D."/>
            <person name="Daum C."/>
            <person name="Ezra D."/>
            <person name="Gonzalez J."/>
            <person name="Henrissat B."/>
            <person name="Kuo A."/>
            <person name="Liang C."/>
            <person name="Lipzen A."/>
            <person name="Lutzoni F."/>
            <person name="Magnuson J."/>
            <person name="Mondo S."/>
            <person name="Nolan M."/>
            <person name="Ohm R."/>
            <person name="Pangilinan J."/>
            <person name="Park H.-J."/>
            <person name="Ramirez L."/>
            <person name="Alfaro M."/>
            <person name="Sun H."/>
            <person name="Tritt A."/>
            <person name="Yoshinaga Y."/>
            <person name="Zwiers L.-H."/>
            <person name="Turgeon B."/>
            <person name="Goodwin S."/>
            <person name="Spatafora J."/>
            <person name="Crous P."/>
            <person name="Grigoriev I."/>
        </authorList>
    </citation>
    <scope>NUCLEOTIDE SEQUENCE</scope>
    <source>
        <strain evidence="6">CBS 113979</strain>
    </source>
</reference>
<evidence type="ECO:0000256" key="3">
    <source>
        <dbReference type="ARBA" id="ARBA00023002"/>
    </source>
</evidence>
<dbReference type="PANTHER" id="PTHR11903:SF13">
    <property type="entry name" value="LINOLEATE 10R-LIPOXYGENASE"/>
    <property type="match status" value="1"/>
</dbReference>
<keyword evidence="1 5" id="KW-0479">Metal-binding</keyword>
<keyword evidence="4 5" id="KW-0408">Iron</keyword>
<dbReference type="InterPro" id="IPR037120">
    <property type="entry name" value="Haem_peroxidase_sf_animal"/>
</dbReference>
<dbReference type="AlphaFoldDB" id="A0A6G1HEJ4"/>
<dbReference type="EMBL" id="ML977139">
    <property type="protein sequence ID" value="KAF1991439.1"/>
    <property type="molecule type" value="Genomic_DNA"/>
</dbReference>